<evidence type="ECO:0000259" key="5">
    <source>
        <dbReference type="Pfam" id="PF13339"/>
    </source>
</evidence>
<evidence type="ECO:0000313" key="6">
    <source>
        <dbReference type="EMBL" id="CAH2353212.1"/>
    </source>
</evidence>
<evidence type="ECO:0000256" key="1">
    <source>
        <dbReference type="ARBA" id="ARBA00008966"/>
    </source>
</evidence>
<evidence type="ECO:0000259" key="4">
    <source>
        <dbReference type="Pfam" id="PF08164"/>
    </source>
</evidence>
<feature type="domain" description="Apoptosis-antagonizing transcription factor C-terminal" evidence="4">
    <location>
        <begin position="413"/>
        <end position="494"/>
    </location>
</feature>
<comment type="similarity">
    <text evidence="1">Belongs to the AATF family.</text>
</comment>
<dbReference type="GO" id="GO:0000462">
    <property type="term" value="P:maturation of SSU-rRNA from tricistronic rRNA transcript (SSU-rRNA, 5.8S rRNA, LSU-rRNA)"/>
    <property type="evidence" value="ECO:0007669"/>
    <property type="project" value="TreeGrafter"/>
</dbReference>
<dbReference type="PANTHER" id="PTHR15565">
    <property type="entry name" value="AATF PROTEIN APOPTOSIS ANTAGONIZING TRANSCRIPTION FACTOR"/>
    <property type="match status" value="1"/>
</dbReference>
<feature type="region of interest" description="Disordered" evidence="3">
    <location>
        <begin position="1"/>
        <end position="52"/>
    </location>
</feature>
<dbReference type="InterPro" id="IPR025160">
    <property type="entry name" value="AATF"/>
</dbReference>
<dbReference type="Proteomes" id="UP000837801">
    <property type="component" value="Unassembled WGS sequence"/>
</dbReference>
<dbReference type="Pfam" id="PF13339">
    <property type="entry name" value="AATF-Che1"/>
    <property type="match status" value="1"/>
</dbReference>
<evidence type="ECO:0000256" key="2">
    <source>
        <dbReference type="ARBA" id="ARBA00013850"/>
    </source>
</evidence>
<sequence length="526" mass="59968">MGKTLAEQIAELTKPTTEFDIEDNELRDNVFENNSDNSGDDLSEEDEELQKQHYVKVNKSKLRKDDINLSSKYTGSISSRKDLYGDDEDVDVEEDEDDDEEEEEDEDEDSEDEEGDEDEDGEVDLDDSELDQDSDESQDEDADQFDEQNDVSDDDLSHKRNKLKLLLQSERKQIVSRLSQSASNDALKGYSVLQQHKFFDTILDSRIKLQKSITTSNQLPPNNNVAMSEKLYTKKSKKYLKQSQEKCFDLLDQIFTLRNTMLTKESISKTTVSKPKKRSLSEYLKVTNEQDSLLNKYRSAVLTKWSSKIQTSSGASALNAGKFKAINQTSEQQVVNNLSDMGRLIKRTKLNRKLVRPLGFDTYLKEKKGAEGSDHEVGVEEDEDDIDIPKEQNNSKTSSIAELDIIFDDEDFYRVLLSDLVDKKVQSSNPASGLTLSLASAQRSQKLNKNIETKASKGRKLRYHIQEPIANFEAPRNGWKWKDEQIDEFFASLLGQKVNMNEVDEDEDEEDEEEQEVSAGGIKLFG</sequence>
<feature type="compositionally biased region" description="Acidic residues" evidence="3">
    <location>
        <begin position="502"/>
        <end position="516"/>
    </location>
</feature>
<comment type="caution">
    <text evidence="6">The sequence shown here is derived from an EMBL/GenBank/DDBJ whole genome shotgun (WGS) entry which is preliminary data.</text>
</comment>
<dbReference type="OrthoDB" id="5783963at2759"/>
<name>A0A9P0VY25_9ASCO</name>
<feature type="region of interest" description="Disordered" evidence="3">
    <location>
        <begin position="501"/>
        <end position="526"/>
    </location>
</feature>
<feature type="compositionally biased region" description="Polar residues" evidence="3">
    <location>
        <begin position="68"/>
        <end position="78"/>
    </location>
</feature>
<proteinExistence type="inferred from homology"/>
<reference evidence="6" key="1">
    <citation type="submission" date="2022-03" db="EMBL/GenBank/DDBJ databases">
        <authorList>
            <person name="Legras J.-L."/>
            <person name="Devillers H."/>
            <person name="Grondin C."/>
        </authorList>
    </citation>
    <scope>NUCLEOTIDE SEQUENCE</scope>
    <source>
        <strain evidence="6">CLIB 1423</strain>
    </source>
</reference>
<feature type="region of interest" description="Disordered" evidence="3">
    <location>
        <begin position="67"/>
        <end position="157"/>
    </location>
</feature>
<gene>
    <name evidence="6" type="ORF">CLIB1423_09S05314</name>
</gene>
<feature type="domain" description="AATF leucine zipper-containing" evidence="5">
    <location>
        <begin position="185"/>
        <end position="308"/>
    </location>
</feature>
<dbReference type="InterPro" id="IPR039223">
    <property type="entry name" value="AATF/Bfr2"/>
</dbReference>
<feature type="compositionally biased region" description="Acidic residues" evidence="3">
    <location>
        <begin position="38"/>
        <end position="48"/>
    </location>
</feature>
<dbReference type="Pfam" id="PF08164">
    <property type="entry name" value="TRAUB"/>
    <property type="match status" value="1"/>
</dbReference>
<dbReference type="EMBL" id="CAKXYY010000009">
    <property type="protein sequence ID" value="CAH2353212.1"/>
    <property type="molecule type" value="Genomic_DNA"/>
</dbReference>
<evidence type="ECO:0000256" key="3">
    <source>
        <dbReference type="SAM" id="MobiDB-lite"/>
    </source>
</evidence>
<dbReference type="InterPro" id="IPR012617">
    <property type="entry name" value="AATF_C"/>
</dbReference>
<dbReference type="AlphaFoldDB" id="A0A9P0VY25"/>
<evidence type="ECO:0000313" key="7">
    <source>
        <dbReference type="Proteomes" id="UP000837801"/>
    </source>
</evidence>
<dbReference type="PANTHER" id="PTHR15565:SF0">
    <property type="entry name" value="PROTEIN AATF"/>
    <property type="match status" value="1"/>
</dbReference>
<dbReference type="GO" id="GO:0005730">
    <property type="term" value="C:nucleolus"/>
    <property type="evidence" value="ECO:0007669"/>
    <property type="project" value="TreeGrafter"/>
</dbReference>
<accession>A0A9P0VY25</accession>
<protein>
    <recommendedName>
        <fullName evidence="2">Protein BFR2</fullName>
    </recommendedName>
</protein>
<feature type="compositionally biased region" description="Acidic residues" evidence="3">
    <location>
        <begin position="85"/>
        <end position="154"/>
    </location>
</feature>
<keyword evidence="7" id="KW-1185">Reference proteome</keyword>
<organism evidence="6 7">
    <name type="scientific">[Candida] railenensis</name>
    <dbReference type="NCBI Taxonomy" id="45579"/>
    <lineage>
        <taxon>Eukaryota</taxon>
        <taxon>Fungi</taxon>
        <taxon>Dikarya</taxon>
        <taxon>Ascomycota</taxon>
        <taxon>Saccharomycotina</taxon>
        <taxon>Pichiomycetes</taxon>
        <taxon>Debaryomycetaceae</taxon>
        <taxon>Kurtzmaniella</taxon>
    </lineage>
</organism>